<reference evidence="4 5" key="1">
    <citation type="submission" date="2024-09" db="EMBL/GenBank/DDBJ databases">
        <authorList>
            <person name="Sun Q."/>
            <person name="Mori K."/>
        </authorList>
    </citation>
    <scope>NUCLEOTIDE SEQUENCE [LARGE SCALE GENOMIC DNA]</scope>
    <source>
        <strain evidence="4 5">CCM 8654</strain>
    </source>
</reference>
<evidence type="ECO:0000256" key="1">
    <source>
        <dbReference type="SAM" id="MobiDB-lite"/>
    </source>
</evidence>
<dbReference type="RefSeq" id="WP_378519141.1">
    <property type="nucleotide sequence ID" value="NZ_CBCSDI010000017.1"/>
</dbReference>
<feature type="region of interest" description="Disordered" evidence="1">
    <location>
        <begin position="294"/>
        <end position="355"/>
    </location>
</feature>
<dbReference type="InterPro" id="IPR043725">
    <property type="entry name" value="DUF5667"/>
</dbReference>
<keyword evidence="2" id="KW-0812">Transmembrane</keyword>
<feature type="compositionally biased region" description="Low complexity" evidence="1">
    <location>
        <begin position="306"/>
        <end position="319"/>
    </location>
</feature>
<keyword evidence="2" id="KW-0472">Membrane</keyword>
<organism evidence="4 5">
    <name type="scientific">Nocardioides zeicaulis</name>
    <dbReference type="NCBI Taxonomy" id="1776857"/>
    <lineage>
        <taxon>Bacteria</taxon>
        <taxon>Bacillati</taxon>
        <taxon>Actinomycetota</taxon>
        <taxon>Actinomycetes</taxon>
        <taxon>Propionibacteriales</taxon>
        <taxon>Nocardioidaceae</taxon>
        <taxon>Nocardioides</taxon>
    </lineage>
</organism>
<protein>
    <submittedName>
        <fullName evidence="4">DUF5667 domain-containing protein</fullName>
    </submittedName>
</protein>
<comment type="caution">
    <text evidence="4">The sequence shown here is derived from an EMBL/GenBank/DDBJ whole genome shotgun (WGS) entry which is preliminary data.</text>
</comment>
<evidence type="ECO:0000313" key="5">
    <source>
        <dbReference type="Proteomes" id="UP001589698"/>
    </source>
</evidence>
<sequence length="426" mass="42959">MTPAFSARRRADELEALLSRAPGTPLDARDLERHGELLRVVADLRALPEVSARPEFVSDLRERLMAETDTVLVRRPAAPERLAMPSTAAPRRRGLAVVLGSAAMVGAAATMAVASQGALPGESLYGVKRGIESAQVRLADSDSERGRALLAQARTRLDELESLAAEDRAPEALVPETLDTFTRQSSEGMRSLIAAYDDGGSRGDVQHARDFAATSIARLETLQTSLPTSARDALVAAGRALTDLDLEAGDACPACGGGVTTTPEFLLSGAPVDLMSGLDTDDVQLEAAPVSGQDLSGVTVPPQLQTGVAPTAGGVPTGAPTGGPTGGPSGGPTPTPTGPVPTLPSPTPTKGGGQDPVTELTDGVTTTVTGTTSTVITGLDDATGGAIGGLTGTLDDATGGLINDVTGTVNGATGNLLGDATGGLLP</sequence>
<gene>
    <name evidence="4" type="ORF">ACFFJG_12935</name>
</gene>
<proteinExistence type="predicted"/>
<feature type="domain" description="DUF5667" evidence="3">
    <location>
        <begin position="117"/>
        <end position="227"/>
    </location>
</feature>
<dbReference type="Proteomes" id="UP001589698">
    <property type="component" value="Unassembled WGS sequence"/>
</dbReference>
<evidence type="ECO:0000313" key="4">
    <source>
        <dbReference type="EMBL" id="MFC0223390.1"/>
    </source>
</evidence>
<dbReference type="Pfam" id="PF18915">
    <property type="entry name" value="DUF5667"/>
    <property type="match status" value="1"/>
</dbReference>
<dbReference type="EMBL" id="JBHLXH010000001">
    <property type="protein sequence ID" value="MFC0223390.1"/>
    <property type="molecule type" value="Genomic_DNA"/>
</dbReference>
<keyword evidence="5" id="KW-1185">Reference proteome</keyword>
<accession>A0ABV6E320</accession>
<evidence type="ECO:0000259" key="3">
    <source>
        <dbReference type="Pfam" id="PF18915"/>
    </source>
</evidence>
<feature type="compositionally biased region" description="Pro residues" evidence="1">
    <location>
        <begin position="331"/>
        <end position="347"/>
    </location>
</feature>
<feature type="compositionally biased region" description="Gly residues" evidence="1">
    <location>
        <begin position="320"/>
        <end position="330"/>
    </location>
</feature>
<name>A0ABV6E320_9ACTN</name>
<keyword evidence="2" id="KW-1133">Transmembrane helix</keyword>
<evidence type="ECO:0000256" key="2">
    <source>
        <dbReference type="SAM" id="Phobius"/>
    </source>
</evidence>
<feature type="transmembrane region" description="Helical" evidence="2">
    <location>
        <begin position="94"/>
        <end position="114"/>
    </location>
</feature>